<dbReference type="AlphaFoldDB" id="A0A0H5E449"/>
<keyword evidence="2" id="KW-1185">Reference proteome</keyword>
<sequence length="123" mass="13914">MQKGPHLEFCCPGCKNPVPFSVINLDKQNYLVPCPSCKKKYVFDDEVLVRQLKKFSNLCLAIHESEEILGNSSIGIQLGKEEVKIPFKLLLTRLSSTLDLMIGEMPLTIVFRIEPSDLKTQSF</sequence>
<proteinExistence type="predicted"/>
<dbReference type="Proteomes" id="UP000220251">
    <property type="component" value="Unassembled WGS sequence"/>
</dbReference>
<protein>
    <submittedName>
        <fullName evidence="1">Uncharacterized protein</fullName>
    </submittedName>
</protein>
<evidence type="ECO:0000313" key="2">
    <source>
        <dbReference type="Proteomes" id="UP000220251"/>
    </source>
</evidence>
<accession>A0A0H5E449</accession>
<gene>
    <name evidence="1" type="ORF">ELAC_0653</name>
</gene>
<dbReference type="OrthoDB" id="21463at2"/>
<evidence type="ECO:0000313" key="1">
    <source>
        <dbReference type="EMBL" id="CRX38005.1"/>
    </source>
</evidence>
<dbReference type="RefSeq" id="WP_098037862.1">
    <property type="nucleotide sequence ID" value="NZ_CWGJ01000011.1"/>
</dbReference>
<organism evidence="1 2">
    <name type="scientific">Estrella lausannensis</name>
    <dbReference type="NCBI Taxonomy" id="483423"/>
    <lineage>
        <taxon>Bacteria</taxon>
        <taxon>Pseudomonadati</taxon>
        <taxon>Chlamydiota</taxon>
        <taxon>Chlamydiia</taxon>
        <taxon>Parachlamydiales</taxon>
        <taxon>Candidatus Criblamydiaceae</taxon>
        <taxon>Estrella</taxon>
    </lineage>
</organism>
<name>A0A0H5E449_9BACT</name>
<dbReference type="EMBL" id="CWGJ01000011">
    <property type="protein sequence ID" value="CRX38005.1"/>
    <property type="molecule type" value="Genomic_DNA"/>
</dbReference>
<reference evidence="2" key="1">
    <citation type="submission" date="2015-06" db="EMBL/GenBank/DDBJ databases">
        <authorList>
            <person name="Bertelli C."/>
        </authorList>
    </citation>
    <scope>NUCLEOTIDE SEQUENCE [LARGE SCALE GENOMIC DNA]</scope>
    <source>
        <strain evidence="2">CRIB-30</strain>
    </source>
</reference>